<dbReference type="RefSeq" id="WP_345720484.1">
    <property type="nucleotide sequence ID" value="NZ_BAABRU010000002.1"/>
</dbReference>
<gene>
    <name evidence="1" type="ORF">Hgul01_00629</name>
</gene>
<protein>
    <submittedName>
        <fullName evidence="1">Uncharacterized protein</fullName>
    </submittedName>
</protein>
<evidence type="ECO:0000313" key="2">
    <source>
        <dbReference type="Proteomes" id="UP001428290"/>
    </source>
</evidence>
<keyword evidence="2" id="KW-1185">Reference proteome</keyword>
<sequence length="90" mass="9509">MDLAGINVEELNGLAALKLEVALDIPPTEFARRASTTISAQQAAGILDSMGLGVPAIPEGGLSQALQQEVHLLKLEQIETCVQEAMKRGK</sequence>
<name>A0ABP9WUG7_9CHLR</name>
<accession>A0ABP9WUG7</accession>
<reference evidence="1 2" key="1">
    <citation type="submission" date="2024-02" db="EMBL/GenBank/DDBJ databases">
        <title>Herpetosiphon gulosus NBRC 112829.</title>
        <authorList>
            <person name="Ichikawa N."/>
            <person name="Katano-Makiyama Y."/>
            <person name="Hidaka K."/>
        </authorList>
    </citation>
    <scope>NUCLEOTIDE SEQUENCE [LARGE SCALE GENOMIC DNA]</scope>
    <source>
        <strain evidence="1 2">NBRC 112829</strain>
    </source>
</reference>
<evidence type="ECO:0000313" key="1">
    <source>
        <dbReference type="EMBL" id="GAA5526849.1"/>
    </source>
</evidence>
<proteinExistence type="predicted"/>
<dbReference type="Proteomes" id="UP001428290">
    <property type="component" value="Unassembled WGS sequence"/>
</dbReference>
<organism evidence="1 2">
    <name type="scientific">Herpetosiphon gulosus</name>
    <dbReference type="NCBI Taxonomy" id="1973496"/>
    <lineage>
        <taxon>Bacteria</taxon>
        <taxon>Bacillati</taxon>
        <taxon>Chloroflexota</taxon>
        <taxon>Chloroflexia</taxon>
        <taxon>Herpetosiphonales</taxon>
        <taxon>Herpetosiphonaceae</taxon>
        <taxon>Herpetosiphon</taxon>
    </lineage>
</organism>
<comment type="caution">
    <text evidence="1">The sequence shown here is derived from an EMBL/GenBank/DDBJ whole genome shotgun (WGS) entry which is preliminary data.</text>
</comment>
<dbReference type="EMBL" id="BAABRU010000002">
    <property type="protein sequence ID" value="GAA5526849.1"/>
    <property type="molecule type" value="Genomic_DNA"/>
</dbReference>